<dbReference type="EMBL" id="BARU01023906">
    <property type="protein sequence ID" value="GAH58594.1"/>
    <property type="molecule type" value="Genomic_DNA"/>
</dbReference>
<name>X1HXQ6_9ZZZZ</name>
<feature type="non-terminal residue" evidence="1">
    <location>
        <position position="151"/>
    </location>
</feature>
<accession>X1HXQ6</accession>
<sequence length="151" mass="17329">MKALEFKMKRAFILLLLFLLFHSFGPGVNSKFAQEKKTKTPLQHEVTVVLKLIQVFVTDKDGNPFTDLKKSDFELYEDGKPRTITDIERHFVSQPHGRAIEEAKKGESPPAQDIPSRMNRKFFILLDIMGNDEIGMIKAKRAALHFIDTQL</sequence>
<dbReference type="AlphaFoldDB" id="X1HXQ6"/>
<protein>
    <submittedName>
        <fullName evidence="1">Uncharacterized protein</fullName>
    </submittedName>
</protein>
<organism evidence="1">
    <name type="scientific">marine sediment metagenome</name>
    <dbReference type="NCBI Taxonomy" id="412755"/>
    <lineage>
        <taxon>unclassified sequences</taxon>
        <taxon>metagenomes</taxon>
        <taxon>ecological metagenomes</taxon>
    </lineage>
</organism>
<reference evidence="1" key="1">
    <citation type="journal article" date="2014" name="Front. Microbiol.">
        <title>High frequency of phylogenetically diverse reductive dehalogenase-homologous genes in deep subseafloor sedimentary metagenomes.</title>
        <authorList>
            <person name="Kawai M."/>
            <person name="Futagami T."/>
            <person name="Toyoda A."/>
            <person name="Takaki Y."/>
            <person name="Nishi S."/>
            <person name="Hori S."/>
            <person name="Arai W."/>
            <person name="Tsubouchi T."/>
            <person name="Morono Y."/>
            <person name="Uchiyama I."/>
            <person name="Ito T."/>
            <person name="Fujiyama A."/>
            <person name="Inagaki F."/>
            <person name="Takami H."/>
        </authorList>
    </citation>
    <scope>NUCLEOTIDE SEQUENCE</scope>
    <source>
        <strain evidence="1">Expedition CK06-06</strain>
    </source>
</reference>
<comment type="caution">
    <text evidence="1">The sequence shown here is derived from an EMBL/GenBank/DDBJ whole genome shotgun (WGS) entry which is preliminary data.</text>
</comment>
<evidence type="ECO:0000313" key="1">
    <source>
        <dbReference type="EMBL" id="GAH58594.1"/>
    </source>
</evidence>
<gene>
    <name evidence="1" type="ORF">S03H2_38747</name>
</gene>
<proteinExistence type="predicted"/>